<keyword evidence="7" id="KW-0479">Metal-binding</keyword>
<evidence type="ECO:0000256" key="5">
    <source>
        <dbReference type="ARBA" id="ARBA00022023"/>
    </source>
</evidence>
<dbReference type="GO" id="GO:0051539">
    <property type="term" value="F:4 iron, 4 sulfur cluster binding"/>
    <property type="evidence" value="ECO:0007669"/>
    <property type="project" value="UniProtKB-UniRule"/>
</dbReference>
<accession>A0A7W0C618</accession>
<dbReference type="GO" id="GO:0034039">
    <property type="term" value="F:8-oxo-7,8-dihydroguanine DNA N-glycosylase activity"/>
    <property type="evidence" value="ECO:0007669"/>
    <property type="project" value="TreeGrafter"/>
</dbReference>
<dbReference type="AlphaFoldDB" id="A0A7W0C618"/>
<evidence type="ECO:0000256" key="8">
    <source>
        <dbReference type="ARBA" id="ARBA00022763"/>
    </source>
</evidence>
<dbReference type="EMBL" id="JACDUS010000001">
    <property type="protein sequence ID" value="MBA2879870.1"/>
    <property type="molecule type" value="Genomic_DNA"/>
</dbReference>
<dbReference type="Gene3D" id="1.10.340.30">
    <property type="entry name" value="Hypothetical protein, domain 2"/>
    <property type="match status" value="1"/>
</dbReference>
<evidence type="ECO:0000256" key="6">
    <source>
        <dbReference type="ARBA" id="ARBA00022485"/>
    </source>
</evidence>
<dbReference type="InterPro" id="IPR023170">
    <property type="entry name" value="HhH_base_excis_C"/>
</dbReference>
<dbReference type="PANTHER" id="PTHR42944:SF1">
    <property type="entry name" value="ADENINE DNA GLYCOSYLASE"/>
    <property type="match status" value="1"/>
</dbReference>
<organism evidence="16 17">
    <name type="scientific">Desulfosalsimonas propionicica</name>
    <dbReference type="NCBI Taxonomy" id="332175"/>
    <lineage>
        <taxon>Bacteria</taxon>
        <taxon>Pseudomonadati</taxon>
        <taxon>Thermodesulfobacteriota</taxon>
        <taxon>Desulfobacteria</taxon>
        <taxon>Desulfobacterales</taxon>
        <taxon>Desulfosalsimonadaceae</taxon>
        <taxon>Desulfosalsimonas</taxon>
    </lineage>
</organism>
<dbReference type="RefSeq" id="WP_220128240.1">
    <property type="nucleotide sequence ID" value="NZ_JACDUS010000001.1"/>
</dbReference>
<reference evidence="16 17" key="1">
    <citation type="submission" date="2020-07" db="EMBL/GenBank/DDBJ databases">
        <title>Genomic Encyclopedia of Type Strains, Phase IV (KMG-IV): sequencing the most valuable type-strain genomes for metagenomic binning, comparative biology and taxonomic classification.</title>
        <authorList>
            <person name="Goeker M."/>
        </authorList>
    </citation>
    <scope>NUCLEOTIDE SEQUENCE [LARGE SCALE GENOMIC DNA]</scope>
    <source>
        <strain evidence="16 17">DSM 17721</strain>
    </source>
</reference>
<dbReference type="Gene3D" id="1.10.1670.10">
    <property type="entry name" value="Helix-hairpin-Helix base-excision DNA repair enzymes (C-terminal)"/>
    <property type="match status" value="1"/>
</dbReference>
<evidence type="ECO:0000259" key="15">
    <source>
        <dbReference type="PROSITE" id="PS51462"/>
    </source>
</evidence>
<evidence type="ECO:0000256" key="2">
    <source>
        <dbReference type="ARBA" id="ARBA00002933"/>
    </source>
</evidence>
<dbReference type="EC" id="3.2.2.31" evidence="4 14"/>
<sequence>MKNMLDLQKTCDFQQALINWYQANGRDLPWRRTSDAYRIWVSEVMLQQTRVDTAISYYHRFLENFPAIENLAAAPLQQVLKRWEGLGYYARARNLHRAAGIVAAEYNGKVPDSLEAFTALPGVGPYIGAAVLSIAFGRPLAVADGNVKRVLARVFADSSPVNVPSAHKTYQSMASDLLDCRRPGTFNQALMELGALVCRPGKALCRNCPVLSHCRAYRRKETDLFPVRRQTRPVPLHRLVAAVIQKGPKVLIVCRPENGLLGGLWEFPGGRLSDGESAIDACHRIVGQTVNLRVQNVYEWTQVRHAYTHFRVEARVVICDYAAGRIRPNGPADFQWAGVRALQKHPFTGMTRRFLPALMEKRQAVEPVTGALN</sequence>
<dbReference type="GO" id="GO:0032357">
    <property type="term" value="F:oxidized purine DNA binding"/>
    <property type="evidence" value="ECO:0007669"/>
    <property type="project" value="TreeGrafter"/>
</dbReference>
<comment type="caution">
    <text evidence="16">The sequence shown here is derived from an EMBL/GenBank/DDBJ whole genome shotgun (WGS) entry which is preliminary data.</text>
</comment>
<dbReference type="CDD" id="cd00056">
    <property type="entry name" value="ENDO3c"/>
    <property type="match status" value="1"/>
</dbReference>
<evidence type="ECO:0000256" key="7">
    <source>
        <dbReference type="ARBA" id="ARBA00022723"/>
    </source>
</evidence>
<comment type="function">
    <text evidence="2">Adenine glycosylase active on G-A mispairs. MutY also corrects error-prone DNA synthesis past GO lesions which are due to the oxidatively damaged form of guanine: 7,8-dihydro-8-oxoguanine (8-oxo-dGTP).</text>
</comment>
<evidence type="ECO:0000256" key="3">
    <source>
        <dbReference type="ARBA" id="ARBA00008343"/>
    </source>
</evidence>
<dbReference type="GO" id="GO:0035485">
    <property type="term" value="F:adenine/guanine mispair binding"/>
    <property type="evidence" value="ECO:0007669"/>
    <property type="project" value="TreeGrafter"/>
</dbReference>
<dbReference type="InterPro" id="IPR044298">
    <property type="entry name" value="MIG/MutY"/>
</dbReference>
<keyword evidence="11" id="KW-0411">Iron-sulfur</keyword>
<keyword evidence="10 14" id="KW-0408">Iron</keyword>
<dbReference type="SMART" id="SM00478">
    <property type="entry name" value="ENDO3c"/>
    <property type="match status" value="1"/>
</dbReference>
<dbReference type="NCBIfam" id="TIGR01084">
    <property type="entry name" value="mutY"/>
    <property type="match status" value="1"/>
</dbReference>
<keyword evidence="8 14" id="KW-0227">DNA damage</keyword>
<proteinExistence type="inferred from homology"/>
<name>A0A7W0C618_9BACT</name>
<dbReference type="InterPro" id="IPR005760">
    <property type="entry name" value="A/G_AdeGlyc_MutY"/>
</dbReference>
<dbReference type="SUPFAM" id="SSF55811">
    <property type="entry name" value="Nudix"/>
    <property type="match status" value="1"/>
</dbReference>
<dbReference type="PROSITE" id="PS51462">
    <property type="entry name" value="NUDIX"/>
    <property type="match status" value="1"/>
</dbReference>
<dbReference type="InterPro" id="IPR000086">
    <property type="entry name" value="NUDIX_hydrolase_dom"/>
</dbReference>
<dbReference type="Proteomes" id="UP000525298">
    <property type="component" value="Unassembled WGS sequence"/>
</dbReference>
<evidence type="ECO:0000256" key="14">
    <source>
        <dbReference type="RuleBase" id="RU365096"/>
    </source>
</evidence>
<evidence type="ECO:0000256" key="9">
    <source>
        <dbReference type="ARBA" id="ARBA00022801"/>
    </source>
</evidence>
<evidence type="ECO:0000256" key="11">
    <source>
        <dbReference type="ARBA" id="ARBA00023014"/>
    </source>
</evidence>
<dbReference type="GO" id="GO:0006284">
    <property type="term" value="P:base-excision repair"/>
    <property type="evidence" value="ECO:0007669"/>
    <property type="project" value="UniProtKB-UniRule"/>
</dbReference>
<dbReference type="FunFam" id="1.10.340.30:FF:000002">
    <property type="entry name" value="Adenine DNA glycosylase"/>
    <property type="match status" value="1"/>
</dbReference>
<dbReference type="GO" id="GO:0006298">
    <property type="term" value="P:mismatch repair"/>
    <property type="evidence" value="ECO:0007669"/>
    <property type="project" value="TreeGrafter"/>
</dbReference>
<dbReference type="GO" id="GO:0046872">
    <property type="term" value="F:metal ion binding"/>
    <property type="evidence" value="ECO:0007669"/>
    <property type="project" value="UniProtKB-UniRule"/>
</dbReference>
<comment type="cofactor">
    <cofactor evidence="14">
        <name>[4Fe-4S] cluster</name>
        <dbReference type="ChEBI" id="CHEBI:49883"/>
    </cofactor>
    <text evidence="14">Binds 1 [4Fe-4S] cluster.</text>
</comment>
<dbReference type="Pfam" id="PF14815">
    <property type="entry name" value="NUDIX_4"/>
    <property type="match status" value="1"/>
</dbReference>
<dbReference type="InterPro" id="IPR011257">
    <property type="entry name" value="DNA_glycosylase"/>
</dbReference>
<evidence type="ECO:0000313" key="16">
    <source>
        <dbReference type="EMBL" id="MBA2879870.1"/>
    </source>
</evidence>
<comment type="similarity">
    <text evidence="3 14">Belongs to the Nth/MutY family.</text>
</comment>
<keyword evidence="9 16" id="KW-0378">Hydrolase</keyword>
<dbReference type="InterPro" id="IPR029119">
    <property type="entry name" value="MutY_C"/>
</dbReference>
<feature type="domain" description="Nudix hydrolase" evidence="15">
    <location>
        <begin position="235"/>
        <end position="360"/>
    </location>
</feature>
<dbReference type="InterPro" id="IPR000445">
    <property type="entry name" value="HhH_motif"/>
</dbReference>
<dbReference type="CDD" id="cd03431">
    <property type="entry name" value="NUDIX_DNA_Glycosylase_C-MutY"/>
    <property type="match status" value="1"/>
</dbReference>
<dbReference type="SUPFAM" id="SSF48150">
    <property type="entry name" value="DNA-glycosylase"/>
    <property type="match status" value="1"/>
</dbReference>
<evidence type="ECO:0000256" key="10">
    <source>
        <dbReference type="ARBA" id="ARBA00023004"/>
    </source>
</evidence>
<keyword evidence="17" id="KW-1185">Reference proteome</keyword>
<dbReference type="Pfam" id="PF00730">
    <property type="entry name" value="HhH-GPD"/>
    <property type="match status" value="1"/>
</dbReference>
<evidence type="ECO:0000256" key="13">
    <source>
        <dbReference type="ARBA" id="ARBA00023295"/>
    </source>
</evidence>
<dbReference type="PANTHER" id="PTHR42944">
    <property type="entry name" value="ADENINE DNA GLYCOSYLASE"/>
    <property type="match status" value="1"/>
</dbReference>
<evidence type="ECO:0000313" key="17">
    <source>
        <dbReference type="Proteomes" id="UP000525298"/>
    </source>
</evidence>
<gene>
    <name evidence="16" type="ORF">HNR65_000177</name>
</gene>
<dbReference type="Gene3D" id="3.90.79.10">
    <property type="entry name" value="Nucleoside Triphosphate Pyrophosphohydrolase"/>
    <property type="match status" value="1"/>
</dbReference>
<evidence type="ECO:0000256" key="1">
    <source>
        <dbReference type="ARBA" id="ARBA00000843"/>
    </source>
</evidence>
<keyword evidence="13 14" id="KW-0326">Glycosidase</keyword>
<dbReference type="InterPro" id="IPR003265">
    <property type="entry name" value="HhH-GPD_domain"/>
</dbReference>
<protein>
    <recommendedName>
        <fullName evidence="5 14">Adenine DNA glycosylase</fullName>
        <ecNumber evidence="4 14">3.2.2.31</ecNumber>
    </recommendedName>
</protein>
<evidence type="ECO:0000256" key="12">
    <source>
        <dbReference type="ARBA" id="ARBA00023204"/>
    </source>
</evidence>
<evidence type="ECO:0000256" key="4">
    <source>
        <dbReference type="ARBA" id="ARBA00012045"/>
    </source>
</evidence>
<dbReference type="Pfam" id="PF00633">
    <property type="entry name" value="HHH"/>
    <property type="match status" value="1"/>
</dbReference>
<comment type="catalytic activity">
    <reaction evidence="1 14">
        <text>Hydrolyzes free adenine bases from 7,8-dihydro-8-oxoguanine:adenine mismatched double-stranded DNA, leaving an apurinic site.</text>
        <dbReference type="EC" id="3.2.2.31"/>
    </reaction>
</comment>
<dbReference type="InterPro" id="IPR015797">
    <property type="entry name" value="NUDIX_hydrolase-like_dom_sf"/>
</dbReference>
<keyword evidence="12" id="KW-0234">DNA repair</keyword>
<keyword evidence="6" id="KW-0004">4Fe-4S</keyword>
<dbReference type="GO" id="GO:0000701">
    <property type="term" value="F:purine-specific mismatch base pair DNA N-glycosylase activity"/>
    <property type="evidence" value="ECO:0007669"/>
    <property type="project" value="UniProtKB-EC"/>
</dbReference>